<reference evidence="8 9" key="1">
    <citation type="submission" date="2007-04" db="EMBL/GenBank/DDBJ databases">
        <authorList>
            <person name="Fulton L."/>
            <person name="Clifton S."/>
            <person name="Fulton B."/>
            <person name="Xu J."/>
            <person name="Minx P."/>
            <person name="Pepin K.H."/>
            <person name="Johnson M."/>
            <person name="Thiruvilangam P."/>
            <person name="Bhonagiri V."/>
            <person name="Nash W.E."/>
            <person name="Mardis E.R."/>
            <person name="Wilson R.K."/>
        </authorList>
    </citation>
    <scope>NUCLEOTIDE SEQUENCE [LARGE SCALE GENOMIC DNA]</scope>
    <source>
        <strain evidence="8 9">ATCC 29799</strain>
    </source>
</reference>
<dbReference type="eggNOG" id="COG0534">
    <property type="taxonomic scope" value="Bacteria"/>
</dbReference>
<feature type="transmembrane region" description="Helical" evidence="7">
    <location>
        <begin position="165"/>
        <end position="184"/>
    </location>
</feature>
<sequence>MLSYMNRGRPFYRDVVRLALPIILQNLITESLALVDTFMVGSLPGDTPMAAVTLANIPIFVILLLIFGLQSGASVLISQFWGKGDTDSINRVIGIGFYVAGSITMLFALVMYFFPSQFLGLFSNNREVVELAAGYGQVVGFSYVFNSITQVYLGAHRSMENPKLGLYVLGVSMVSNTFLNWVFIFGNLGAPRLGVVGAAVGTLLARILEFIVMVAYAARSRRFPFKPALVFRPGRVLLARYVRYSTPVVLNETLWGLGTALYPTIMGYMDGSTEILAAYAISGNIEKVCTVIVFAIAGTAAVIIGREIGAGRLDTVYDTGRTLNTLSFLAGLTVGVLGILGTLYFISPVVYPNFGLSKEAQDIATMMLLVTFSFLSVRSFNTTNIVGVLRGGGDVRAATLNDVLPLWCFALPLSAFFGLVLKLDIFWVYLSISLENVVKFFIGLWRFRSGAWIHDVTQVSYQKNDPS</sequence>
<dbReference type="PANTHER" id="PTHR42925">
    <property type="entry name" value="MULTIDRUG AND TOXIN EFFLUX PROTEIN MATE FAMILY"/>
    <property type="match status" value="1"/>
</dbReference>
<feature type="transmembrane region" description="Helical" evidence="7">
    <location>
        <begin position="92"/>
        <end position="114"/>
    </location>
</feature>
<dbReference type="GO" id="GO:0005886">
    <property type="term" value="C:plasma membrane"/>
    <property type="evidence" value="ECO:0007669"/>
    <property type="project" value="UniProtKB-SubCell"/>
</dbReference>
<dbReference type="InterPro" id="IPR048279">
    <property type="entry name" value="MdtK-like"/>
</dbReference>
<dbReference type="OrthoDB" id="9780160at2"/>
<evidence type="ECO:0000256" key="6">
    <source>
        <dbReference type="ARBA" id="ARBA00023136"/>
    </source>
</evidence>
<keyword evidence="5 7" id="KW-1133">Transmembrane helix</keyword>
<evidence type="ECO:0000256" key="4">
    <source>
        <dbReference type="ARBA" id="ARBA00022692"/>
    </source>
</evidence>
<evidence type="ECO:0000256" key="2">
    <source>
        <dbReference type="ARBA" id="ARBA00022448"/>
    </source>
</evidence>
<organism evidence="8 9">
    <name type="scientific">Pseudoflavonifractor capillosus ATCC 29799</name>
    <dbReference type="NCBI Taxonomy" id="411467"/>
    <lineage>
        <taxon>Bacteria</taxon>
        <taxon>Bacillati</taxon>
        <taxon>Bacillota</taxon>
        <taxon>Clostridia</taxon>
        <taxon>Eubacteriales</taxon>
        <taxon>Oscillospiraceae</taxon>
        <taxon>Pseudoflavonifractor</taxon>
    </lineage>
</organism>
<feature type="transmembrane region" description="Helical" evidence="7">
    <location>
        <begin position="288"/>
        <end position="306"/>
    </location>
</feature>
<keyword evidence="9" id="KW-1185">Reference proteome</keyword>
<keyword evidence="6 7" id="KW-0472">Membrane</keyword>
<feature type="transmembrane region" description="Helical" evidence="7">
    <location>
        <begin position="363"/>
        <end position="380"/>
    </location>
</feature>
<comment type="subcellular location">
    <subcellularLocation>
        <location evidence="1">Cell membrane</location>
        <topology evidence="1">Multi-pass membrane protein</topology>
    </subcellularLocation>
</comment>
<protein>
    <submittedName>
        <fullName evidence="8">MATE efflux family protein</fullName>
    </submittedName>
</protein>
<dbReference type="InterPro" id="IPR002528">
    <property type="entry name" value="MATE_fam"/>
</dbReference>
<dbReference type="AlphaFoldDB" id="A6NX49"/>
<dbReference type="PIRSF" id="PIRSF006603">
    <property type="entry name" value="DinF"/>
    <property type="match status" value="1"/>
</dbReference>
<dbReference type="Pfam" id="PF01554">
    <property type="entry name" value="MatE"/>
    <property type="match status" value="2"/>
</dbReference>
<evidence type="ECO:0000256" key="3">
    <source>
        <dbReference type="ARBA" id="ARBA00022475"/>
    </source>
</evidence>
<dbReference type="GO" id="GO:0015297">
    <property type="term" value="F:antiporter activity"/>
    <property type="evidence" value="ECO:0007669"/>
    <property type="project" value="InterPro"/>
</dbReference>
<evidence type="ECO:0000256" key="5">
    <source>
        <dbReference type="ARBA" id="ARBA00022989"/>
    </source>
</evidence>
<evidence type="ECO:0000256" key="7">
    <source>
        <dbReference type="SAM" id="Phobius"/>
    </source>
</evidence>
<dbReference type="CDD" id="cd13134">
    <property type="entry name" value="MATE_like_8"/>
    <property type="match status" value="1"/>
</dbReference>
<evidence type="ECO:0000313" key="8">
    <source>
        <dbReference type="EMBL" id="EDM99397.1"/>
    </source>
</evidence>
<feature type="transmembrane region" description="Helical" evidence="7">
    <location>
        <begin position="326"/>
        <end position="351"/>
    </location>
</feature>
<dbReference type="PANTHER" id="PTHR42925:SF2">
    <property type="entry name" value="NA+ DRIVEN MULTIDRUG EFFLUX PUMP"/>
    <property type="match status" value="1"/>
</dbReference>
<feature type="transmembrane region" description="Helical" evidence="7">
    <location>
        <begin position="134"/>
        <end position="153"/>
    </location>
</feature>
<feature type="transmembrane region" description="Helical" evidence="7">
    <location>
        <begin position="196"/>
        <end position="218"/>
    </location>
</feature>
<gene>
    <name evidence="8" type="ORF">BACCAP_02794</name>
</gene>
<evidence type="ECO:0000256" key="1">
    <source>
        <dbReference type="ARBA" id="ARBA00004651"/>
    </source>
</evidence>
<proteinExistence type="predicted"/>
<keyword evidence="4 7" id="KW-0812">Transmembrane</keyword>
<dbReference type="InterPro" id="IPR047135">
    <property type="entry name" value="YsiQ"/>
</dbReference>
<comment type="caution">
    <text evidence="8">The sequence shown here is derived from an EMBL/GenBank/DDBJ whole genome shotgun (WGS) entry which is preliminary data.</text>
</comment>
<keyword evidence="3" id="KW-1003">Cell membrane</keyword>
<dbReference type="NCBIfam" id="TIGR00797">
    <property type="entry name" value="matE"/>
    <property type="match status" value="1"/>
</dbReference>
<evidence type="ECO:0000313" key="9">
    <source>
        <dbReference type="Proteomes" id="UP000003639"/>
    </source>
</evidence>
<keyword evidence="2" id="KW-0813">Transport</keyword>
<accession>A6NX49</accession>
<reference evidence="8 9" key="2">
    <citation type="submission" date="2007-06" db="EMBL/GenBank/DDBJ databases">
        <title>Draft genome sequence of Pseudoflavonifractor capillosus ATCC 29799.</title>
        <authorList>
            <person name="Sudarsanam P."/>
            <person name="Ley R."/>
            <person name="Guruge J."/>
            <person name="Turnbaugh P.J."/>
            <person name="Mahowald M."/>
            <person name="Liep D."/>
            <person name="Gordon J."/>
        </authorList>
    </citation>
    <scope>NUCLEOTIDE SEQUENCE [LARGE SCALE GENOMIC DNA]</scope>
    <source>
        <strain evidence="8 9">ATCC 29799</strain>
    </source>
</reference>
<dbReference type="STRING" id="411467.BACCAP_02794"/>
<dbReference type="GO" id="GO:0042910">
    <property type="term" value="F:xenobiotic transmembrane transporter activity"/>
    <property type="evidence" value="ECO:0007669"/>
    <property type="project" value="InterPro"/>
</dbReference>
<dbReference type="RefSeq" id="WP_006573323.1">
    <property type="nucleotide sequence ID" value="NZ_AAXG02000019.1"/>
</dbReference>
<feature type="transmembrane region" description="Helical" evidence="7">
    <location>
        <begin position="57"/>
        <end position="80"/>
    </location>
</feature>
<dbReference type="Proteomes" id="UP000003639">
    <property type="component" value="Unassembled WGS sequence"/>
</dbReference>
<name>A6NX49_9FIRM</name>
<feature type="transmembrane region" description="Helical" evidence="7">
    <location>
        <begin position="404"/>
        <end position="430"/>
    </location>
</feature>
<dbReference type="EMBL" id="AAXG02000019">
    <property type="protein sequence ID" value="EDM99397.1"/>
    <property type="molecule type" value="Genomic_DNA"/>
</dbReference>